<dbReference type="InterPro" id="IPR016032">
    <property type="entry name" value="Sig_transdc_resp-reg_C-effctor"/>
</dbReference>
<dbReference type="SUPFAM" id="SSF46894">
    <property type="entry name" value="C-terminal effector domain of the bipartite response regulators"/>
    <property type="match status" value="1"/>
</dbReference>
<reference evidence="4 5" key="1">
    <citation type="submission" date="2024-10" db="EMBL/GenBank/DDBJ databases">
        <authorList>
            <person name="Yibar A."/>
            <person name="Saticioglu I.B."/>
            <person name="Duman M."/>
            <person name="Ajmi N."/>
            <person name="Gurler F."/>
            <person name="Ay H."/>
            <person name="Onuk E."/>
            <person name="Guler S."/>
            <person name="Romalde J.L."/>
        </authorList>
    </citation>
    <scope>NUCLEOTIDE SEQUENCE [LARGE SCALE GENOMIC DNA]</scope>
    <source>
        <strain evidence="4 5">14-MA-B</strain>
    </source>
</reference>
<dbReference type="CDD" id="cd00383">
    <property type="entry name" value="trans_reg_C"/>
    <property type="match status" value="1"/>
</dbReference>
<organism evidence="4 5">
    <name type="scientific">Vibrio rumoiensis</name>
    <dbReference type="NCBI Taxonomy" id="76258"/>
    <lineage>
        <taxon>Bacteria</taxon>
        <taxon>Pseudomonadati</taxon>
        <taxon>Pseudomonadota</taxon>
        <taxon>Gammaproteobacteria</taxon>
        <taxon>Vibrionales</taxon>
        <taxon>Vibrionaceae</taxon>
        <taxon>Vibrio</taxon>
    </lineage>
</organism>
<dbReference type="SMART" id="SM00862">
    <property type="entry name" value="Trans_reg_C"/>
    <property type="match status" value="1"/>
</dbReference>
<evidence type="ECO:0000313" key="4">
    <source>
        <dbReference type="EMBL" id="MFH0264792.1"/>
    </source>
</evidence>
<comment type="caution">
    <text evidence="4">The sequence shown here is derived from an EMBL/GenBank/DDBJ whole genome shotgun (WGS) entry which is preliminary data.</text>
</comment>
<evidence type="ECO:0000313" key="5">
    <source>
        <dbReference type="Proteomes" id="UP001607151"/>
    </source>
</evidence>
<dbReference type="RefSeq" id="WP_394607344.1">
    <property type="nucleotide sequence ID" value="NZ_JBIHSN010000002.1"/>
</dbReference>
<dbReference type="InterPro" id="IPR036388">
    <property type="entry name" value="WH-like_DNA-bd_sf"/>
</dbReference>
<dbReference type="PROSITE" id="PS51755">
    <property type="entry name" value="OMPR_PHOB"/>
    <property type="match status" value="1"/>
</dbReference>
<feature type="domain" description="OmpR/PhoB-type" evidence="3">
    <location>
        <begin position="6"/>
        <end position="109"/>
    </location>
</feature>
<sequence>MTNIGTKYILAQQFIFDPYSNTLTDLNNDNDIVRLGSNESRILLILIENSNQVVSRDQLHEYVWRDQGFQVDDSSLTQAISTLRKMLQDSTKSPQFVKTVPKRGYQLIAEVDIAAPAKLAENNASEMVESDDSEPAINLKTEELVINNTQSAPTATRETISAQQETSPWWAKLVWLLIIIIPIIAWVSNVPASKDLTQIDTVDHTPLLIPANQQEISKWLPVIKICTKAYRSQSNDTAPLVEIIATGGTNDNIALNYIHDLEHADENKTIVLFVDQTNFKSLCK</sequence>
<keyword evidence="1 2" id="KW-0238">DNA-binding</keyword>
<name>A0ABW7IT17_9VIBR</name>
<evidence type="ECO:0000256" key="2">
    <source>
        <dbReference type="PROSITE-ProRule" id="PRU01091"/>
    </source>
</evidence>
<keyword evidence="5" id="KW-1185">Reference proteome</keyword>
<dbReference type="Pfam" id="PF00486">
    <property type="entry name" value="Trans_reg_C"/>
    <property type="match status" value="1"/>
</dbReference>
<evidence type="ECO:0000259" key="3">
    <source>
        <dbReference type="PROSITE" id="PS51755"/>
    </source>
</evidence>
<gene>
    <name evidence="4" type="ORF">ACGRQ9_04675</name>
</gene>
<proteinExistence type="predicted"/>
<dbReference type="Gene3D" id="1.10.10.10">
    <property type="entry name" value="Winged helix-like DNA-binding domain superfamily/Winged helix DNA-binding domain"/>
    <property type="match status" value="1"/>
</dbReference>
<feature type="DNA-binding region" description="OmpR/PhoB-type" evidence="2">
    <location>
        <begin position="6"/>
        <end position="109"/>
    </location>
</feature>
<dbReference type="Proteomes" id="UP001607151">
    <property type="component" value="Unassembled WGS sequence"/>
</dbReference>
<dbReference type="InterPro" id="IPR001867">
    <property type="entry name" value="OmpR/PhoB-type_DNA-bd"/>
</dbReference>
<dbReference type="EMBL" id="JBIHSN010000002">
    <property type="protein sequence ID" value="MFH0264792.1"/>
    <property type="molecule type" value="Genomic_DNA"/>
</dbReference>
<accession>A0ABW7IT17</accession>
<evidence type="ECO:0000256" key="1">
    <source>
        <dbReference type="ARBA" id="ARBA00023125"/>
    </source>
</evidence>
<protein>
    <submittedName>
        <fullName evidence="4">Transcriptional regulator</fullName>
    </submittedName>
</protein>